<name>D2ASA5_STRRD</name>
<keyword evidence="3 4" id="KW-0479">Metal-binding</keyword>
<dbReference type="AlphaFoldDB" id="D2ASA5"/>
<dbReference type="PANTHER" id="PTHR24305:SF166">
    <property type="entry name" value="CYTOCHROME P450 12A4, MITOCHONDRIAL-RELATED"/>
    <property type="match status" value="1"/>
</dbReference>
<dbReference type="InterPro" id="IPR017972">
    <property type="entry name" value="Cyt_P450_CS"/>
</dbReference>
<gene>
    <name evidence="5" type="ordered locus">Sros_3709</name>
</gene>
<evidence type="ECO:0000313" key="6">
    <source>
        <dbReference type="Proteomes" id="UP000002029"/>
    </source>
</evidence>
<comment type="similarity">
    <text evidence="2 4">Belongs to the cytochrome P450 family.</text>
</comment>
<dbReference type="Pfam" id="PF00067">
    <property type="entry name" value="p450"/>
    <property type="match status" value="1"/>
</dbReference>
<dbReference type="CDD" id="cd11053">
    <property type="entry name" value="CYP110-like"/>
    <property type="match status" value="1"/>
</dbReference>
<protein>
    <submittedName>
        <fullName evidence="5">Cytochrome P450 CYP110H1</fullName>
    </submittedName>
</protein>
<dbReference type="InterPro" id="IPR050121">
    <property type="entry name" value="Cytochrome_P450_monoxygenase"/>
</dbReference>
<dbReference type="GO" id="GO:0016705">
    <property type="term" value="F:oxidoreductase activity, acting on paired donors, with incorporation or reduction of molecular oxygen"/>
    <property type="evidence" value="ECO:0007669"/>
    <property type="project" value="InterPro"/>
</dbReference>
<dbReference type="EMBL" id="CP001814">
    <property type="protein sequence ID" value="ACZ86632.1"/>
    <property type="molecule type" value="Genomic_DNA"/>
</dbReference>
<dbReference type="PANTHER" id="PTHR24305">
    <property type="entry name" value="CYTOCHROME P450"/>
    <property type="match status" value="1"/>
</dbReference>
<evidence type="ECO:0000256" key="4">
    <source>
        <dbReference type="RuleBase" id="RU000461"/>
    </source>
</evidence>
<evidence type="ECO:0000256" key="1">
    <source>
        <dbReference type="ARBA" id="ARBA00001971"/>
    </source>
</evidence>
<dbReference type="SUPFAM" id="SSF48264">
    <property type="entry name" value="Cytochrome P450"/>
    <property type="match status" value="1"/>
</dbReference>
<proteinExistence type="inferred from homology"/>
<dbReference type="Gene3D" id="1.10.630.10">
    <property type="entry name" value="Cytochrome P450"/>
    <property type="match status" value="1"/>
</dbReference>
<dbReference type="HOGENOM" id="CLU_001570_5_1_11"/>
<feature type="binding site" description="axial binding residue" evidence="3">
    <location>
        <position position="369"/>
    </location>
    <ligand>
        <name>heme</name>
        <dbReference type="ChEBI" id="CHEBI:30413"/>
    </ligand>
    <ligandPart>
        <name>Fe</name>
        <dbReference type="ChEBI" id="CHEBI:18248"/>
    </ligandPart>
</feature>
<dbReference type="PROSITE" id="PS00086">
    <property type="entry name" value="CYTOCHROME_P450"/>
    <property type="match status" value="1"/>
</dbReference>
<evidence type="ECO:0000313" key="5">
    <source>
        <dbReference type="EMBL" id="ACZ86632.1"/>
    </source>
</evidence>
<keyword evidence="4" id="KW-0503">Monooxygenase</keyword>
<dbReference type="Proteomes" id="UP000002029">
    <property type="component" value="Chromosome"/>
</dbReference>
<dbReference type="KEGG" id="sro:Sros_3709"/>
<evidence type="ECO:0000256" key="2">
    <source>
        <dbReference type="ARBA" id="ARBA00010617"/>
    </source>
</evidence>
<dbReference type="InterPro" id="IPR002401">
    <property type="entry name" value="Cyt_P450_E_grp-I"/>
</dbReference>
<keyword evidence="3 4" id="KW-0408">Iron</keyword>
<dbReference type="GO" id="GO:0020037">
    <property type="term" value="F:heme binding"/>
    <property type="evidence" value="ECO:0007669"/>
    <property type="project" value="InterPro"/>
</dbReference>
<sequence>MNLNGYRFALRTRSFLEAHAADGTGMVELGSAPEPRLLVWHPETVGEIFRSEQQMVLEGSDTLGPLVGPHSLLFANGPRHAAYRKVVGTALRGHRLAAYHGTIRDAVDAALDGLVPGEVFCLPEWTRDLTLRIIGQIVLGHAGHETLGPFTRWVEYTLGSRPRTLAYRHLRVPGPLPSPWRTFRRRRTEIVHSLLEAARPATAAAGPSTLAARLSAGSEPLGPVGDEELSDQLVSLLFAGHETTASAIAWTLFWLHRDDRVRHDVQEELAATGDDGSAAERVPLLNAVCQEALRISPPATVAGNRTLTADRRIAGRPMPAGTRLTPCIALAHRNPEAYPHPWRFDPARFLDTRRSAQEYLPFGGGTRRCLGANLAMLEMRMVVAAVLRRHALRCLNPEAGVPNLRGPAMGPGPLRMAVGGCPRRAGTSGGTAAGTPMTRTEG</sequence>
<dbReference type="InterPro" id="IPR036396">
    <property type="entry name" value="Cyt_P450_sf"/>
</dbReference>
<comment type="cofactor">
    <cofactor evidence="1 3">
        <name>heme</name>
        <dbReference type="ChEBI" id="CHEBI:30413"/>
    </cofactor>
</comment>
<keyword evidence="4" id="KW-0560">Oxidoreductase</keyword>
<organism evidence="5 6">
    <name type="scientific">Streptosporangium roseum (strain ATCC 12428 / DSM 43021 / JCM 3005 / KCTC 9067 / NCIMB 10171 / NRRL 2505 / NI 9100)</name>
    <dbReference type="NCBI Taxonomy" id="479432"/>
    <lineage>
        <taxon>Bacteria</taxon>
        <taxon>Bacillati</taxon>
        <taxon>Actinomycetota</taxon>
        <taxon>Actinomycetes</taxon>
        <taxon>Streptosporangiales</taxon>
        <taxon>Streptosporangiaceae</taxon>
        <taxon>Streptosporangium</taxon>
    </lineage>
</organism>
<evidence type="ECO:0000256" key="3">
    <source>
        <dbReference type="PIRSR" id="PIRSR602401-1"/>
    </source>
</evidence>
<dbReference type="PRINTS" id="PR00385">
    <property type="entry name" value="P450"/>
</dbReference>
<keyword evidence="3 4" id="KW-0349">Heme</keyword>
<dbReference type="InterPro" id="IPR001128">
    <property type="entry name" value="Cyt_P450"/>
</dbReference>
<dbReference type="PRINTS" id="PR00463">
    <property type="entry name" value="EP450I"/>
</dbReference>
<dbReference type="eggNOG" id="COG2124">
    <property type="taxonomic scope" value="Bacteria"/>
</dbReference>
<reference evidence="5 6" key="1">
    <citation type="journal article" date="2010" name="Stand. Genomic Sci.">
        <title>Complete genome sequence of Streptosporangium roseum type strain (NI 9100).</title>
        <authorList>
            <person name="Nolan M."/>
            <person name="Sikorski J."/>
            <person name="Jando M."/>
            <person name="Lucas S."/>
            <person name="Lapidus A."/>
            <person name="Glavina Del Rio T."/>
            <person name="Chen F."/>
            <person name="Tice H."/>
            <person name="Pitluck S."/>
            <person name="Cheng J.F."/>
            <person name="Chertkov O."/>
            <person name="Sims D."/>
            <person name="Meincke L."/>
            <person name="Brettin T."/>
            <person name="Han C."/>
            <person name="Detter J.C."/>
            <person name="Bruce D."/>
            <person name="Goodwin L."/>
            <person name="Land M."/>
            <person name="Hauser L."/>
            <person name="Chang Y.J."/>
            <person name="Jeffries C.D."/>
            <person name="Ivanova N."/>
            <person name="Mavromatis K."/>
            <person name="Mikhailova N."/>
            <person name="Chen A."/>
            <person name="Palaniappan K."/>
            <person name="Chain P."/>
            <person name="Rohde M."/>
            <person name="Goker M."/>
            <person name="Bristow J."/>
            <person name="Eisen J.A."/>
            <person name="Markowitz V."/>
            <person name="Hugenholtz P."/>
            <person name="Kyrpides N.C."/>
            <person name="Klenk H.P."/>
        </authorList>
    </citation>
    <scope>NUCLEOTIDE SEQUENCE [LARGE SCALE GENOMIC DNA]</scope>
    <source>
        <strain evidence="6">ATCC 12428 / DSM 43021 / JCM 3005 / NI 9100</strain>
    </source>
</reference>
<keyword evidence="6" id="KW-1185">Reference proteome</keyword>
<dbReference type="GO" id="GO:0005506">
    <property type="term" value="F:iron ion binding"/>
    <property type="evidence" value="ECO:0007669"/>
    <property type="project" value="InterPro"/>
</dbReference>
<dbReference type="STRING" id="479432.Sros_3709"/>
<dbReference type="GO" id="GO:0004497">
    <property type="term" value="F:monooxygenase activity"/>
    <property type="evidence" value="ECO:0007669"/>
    <property type="project" value="UniProtKB-KW"/>
</dbReference>
<accession>D2ASA5</accession>
<dbReference type="RefSeq" id="WP_012890375.1">
    <property type="nucleotide sequence ID" value="NC_013595.1"/>
</dbReference>